<accession>A0ACB7J5Q0</accession>
<dbReference type="EMBL" id="WQMT02000002">
    <property type="protein sequence ID" value="KAG9225912.1"/>
    <property type="molecule type" value="Genomic_DNA"/>
</dbReference>
<dbReference type="Proteomes" id="UP000824881">
    <property type="component" value="Unassembled WGS sequence"/>
</dbReference>
<keyword evidence="2" id="KW-1185">Reference proteome</keyword>
<organism evidence="1 2">
    <name type="scientific">Pleurotus cornucopiae</name>
    <name type="common">Cornucopia mushroom</name>
    <dbReference type="NCBI Taxonomy" id="5321"/>
    <lineage>
        <taxon>Eukaryota</taxon>
        <taxon>Fungi</taxon>
        <taxon>Dikarya</taxon>
        <taxon>Basidiomycota</taxon>
        <taxon>Agaricomycotina</taxon>
        <taxon>Agaricomycetes</taxon>
        <taxon>Agaricomycetidae</taxon>
        <taxon>Agaricales</taxon>
        <taxon>Pleurotineae</taxon>
        <taxon>Pleurotaceae</taxon>
        <taxon>Pleurotus</taxon>
    </lineage>
</organism>
<comment type="caution">
    <text evidence="1">The sequence shown here is derived from an EMBL/GenBank/DDBJ whole genome shotgun (WGS) entry which is preliminary data.</text>
</comment>
<evidence type="ECO:0000313" key="1">
    <source>
        <dbReference type="EMBL" id="KAG9225912.1"/>
    </source>
</evidence>
<reference evidence="1 2" key="1">
    <citation type="journal article" date="2021" name="Appl. Environ. Microbiol.">
        <title>Genetic linkage and physical mapping for an oyster mushroom Pleurotus cornucopiae and QTL analysis for the trait cap color.</title>
        <authorList>
            <person name="Zhang Y."/>
            <person name="Gao W."/>
            <person name="Sonnenberg A."/>
            <person name="Chen Q."/>
            <person name="Zhang J."/>
            <person name="Huang C."/>
        </authorList>
    </citation>
    <scope>NUCLEOTIDE SEQUENCE [LARGE SCALE GENOMIC DNA]</scope>
    <source>
        <strain evidence="1">CCMSSC00406</strain>
    </source>
</reference>
<gene>
    <name evidence="1" type="ORF">CCMSSC00406_0006466</name>
</gene>
<name>A0ACB7J5Q0_PLECO</name>
<proteinExistence type="predicted"/>
<protein>
    <submittedName>
        <fullName evidence="1">Uncharacterized protein</fullName>
    </submittedName>
</protein>
<evidence type="ECO:0000313" key="2">
    <source>
        <dbReference type="Proteomes" id="UP000824881"/>
    </source>
</evidence>
<sequence length="222" mass="24546">MDLFLVPNNVENAVFVSSSGDPCYEIITSKTSRGEVHLMTSEIQRIVAAGDSTLAEPEDGDEEEERFMVVAEVDWKSWSSPTIVRSPIMIAGEKGRSRGESGSMKATEFLFKQKRFSRSRCFRDGGETYCWKHVANGFLLLHKLTKTEIARCTVALVTHGVFAGEKKLRLTIHASVYKVNVDMIVLSFIILEKKRRDAGGDGTRLAAHDEDPQGDGCAEGGE</sequence>